<dbReference type="Proteomes" id="UP000460290">
    <property type="component" value="Unassembled WGS sequence"/>
</dbReference>
<keyword evidence="1" id="KW-0732">Signal</keyword>
<dbReference type="RefSeq" id="WP_160613641.1">
    <property type="nucleotide sequence ID" value="NZ_JAUFQM010000001.1"/>
</dbReference>
<dbReference type="PANTHER" id="PTHR37089:SF3">
    <property type="entry name" value="EXPORTED PROTEIN"/>
    <property type="match status" value="1"/>
</dbReference>
<evidence type="ECO:0000259" key="2">
    <source>
        <dbReference type="Pfam" id="PF05229"/>
    </source>
</evidence>
<feature type="domain" description="Spore coat protein U/FanG" evidence="2">
    <location>
        <begin position="30"/>
        <end position="161"/>
    </location>
</feature>
<dbReference type="EMBL" id="WTYZ01000001">
    <property type="protein sequence ID" value="MXO83270.1"/>
    <property type="molecule type" value="Genomic_DNA"/>
</dbReference>
<protein>
    <submittedName>
        <fullName evidence="3">Fimbrial major subunit CsuA/B family protein</fullName>
    </submittedName>
</protein>
<organism evidence="3 4">
    <name type="scientific">Pontixanthobacter aestiaquae</name>
    <dbReference type="NCBI Taxonomy" id="1509367"/>
    <lineage>
        <taxon>Bacteria</taxon>
        <taxon>Pseudomonadati</taxon>
        <taxon>Pseudomonadota</taxon>
        <taxon>Alphaproteobacteria</taxon>
        <taxon>Sphingomonadales</taxon>
        <taxon>Erythrobacteraceae</taxon>
        <taxon>Pontixanthobacter</taxon>
    </lineage>
</organism>
<comment type="caution">
    <text evidence="3">The sequence shown here is derived from an EMBL/GenBank/DDBJ whole genome shotgun (WGS) entry which is preliminary data.</text>
</comment>
<reference evidence="3 4" key="1">
    <citation type="submission" date="2019-12" db="EMBL/GenBank/DDBJ databases">
        <title>Genomic-based taxomic classification of the family Erythrobacteraceae.</title>
        <authorList>
            <person name="Xu L."/>
        </authorList>
    </citation>
    <scope>NUCLEOTIDE SEQUENCE [LARGE SCALE GENOMIC DNA]</scope>
    <source>
        <strain evidence="3 4">KCTC 42006</strain>
    </source>
</reference>
<keyword evidence="4" id="KW-1185">Reference proteome</keyword>
<dbReference type="AlphaFoldDB" id="A0A844Z8W3"/>
<name>A0A844Z8W3_9SPHN</name>
<dbReference type="Pfam" id="PF05229">
    <property type="entry name" value="SCPU"/>
    <property type="match status" value="1"/>
</dbReference>
<gene>
    <name evidence="3" type="ORF">GRI35_07820</name>
</gene>
<evidence type="ECO:0000256" key="1">
    <source>
        <dbReference type="SAM" id="SignalP"/>
    </source>
</evidence>
<dbReference type="SMART" id="SM00972">
    <property type="entry name" value="SCPU"/>
    <property type="match status" value="1"/>
</dbReference>
<dbReference type="InterPro" id="IPR007893">
    <property type="entry name" value="Spore_coat_U/FanG"/>
</dbReference>
<feature type="signal peptide" evidence="1">
    <location>
        <begin position="1"/>
        <end position="24"/>
    </location>
</feature>
<evidence type="ECO:0000313" key="3">
    <source>
        <dbReference type="EMBL" id="MXO83270.1"/>
    </source>
</evidence>
<sequence>MIFRRTIGALGLAAAALISGPALAQASDSAAMPVSGEVRARCDVQATPMRFQIANVGTSGDSEAAGTVHLRCTRFTVFNVTIDYGQNPSGRQRRMINENGDFLAYNVYLNASRTRPWGLGRQGVRFRASGPAEGTFNVYGHIPNVSTFNPAGVYRDTLTVTVEL</sequence>
<accession>A0A844Z8W3</accession>
<feature type="chain" id="PRO_5032662934" evidence="1">
    <location>
        <begin position="25"/>
        <end position="164"/>
    </location>
</feature>
<proteinExistence type="predicted"/>
<evidence type="ECO:0000313" key="4">
    <source>
        <dbReference type="Proteomes" id="UP000460290"/>
    </source>
</evidence>
<dbReference type="PANTHER" id="PTHR37089">
    <property type="entry name" value="PROTEIN U-RELATED"/>
    <property type="match status" value="1"/>
</dbReference>
<dbReference type="OrthoDB" id="7427886at2"/>
<dbReference type="InterPro" id="IPR053167">
    <property type="entry name" value="Spore_coat_component"/>
</dbReference>